<feature type="region of interest" description="Disordered" evidence="3">
    <location>
        <begin position="1"/>
        <end position="23"/>
    </location>
</feature>
<dbReference type="InterPro" id="IPR000980">
    <property type="entry name" value="SH2"/>
</dbReference>
<accession>A0A6A4WM00</accession>
<dbReference type="PANTHER" id="PTHR10155:SF0">
    <property type="entry name" value="SUPPRESSOR OF CYTOKINE SIGNALING AT 36E, ISOFORM D"/>
    <property type="match status" value="1"/>
</dbReference>
<dbReference type="AlphaFoldDB" id="A0A6A4WM00"/>
<dbReference type="GO" id="GO:0046854">
    <property type="term" value="P:phosphatidylinositol phosphate biosynthetic process"/>
    <property type="evidence" value="ECO:0007669"/>
    <property type="project" value="TreeGrafter"/>
</dbReference>
<feature type="compositionally biased region" description="Low complexity" evidence="3">
    <location>
        <begin position="7"/>
        <end position="23"/>
    </location>
</feature>
<dbReference type="Proteomes" id="UP000440578">
    <property type="component" value="Unassembled WGS sequence"/>
</dbReference>
<dbReference type="PANTHER" id="PTHR10155">
    <property type="entry name" value="PHOSPHATIDYLINOSITOL 3-KINASE REGULATORY SUBUNIT"/>
    <property type="match status" value="1"/>
</dbReference>
<dbReference type="Gene3D" id="3.30.505.10">
    <property type="entry name" value="SH2 domain"/>
    <property type="match status" value="1"/>
</dbReference>
<proteinExistence type="predicted"/>
<evidence type="ECO:0000313" key="5">
    <source>
        <dbReference type="EMBL" id="KAF0308427.1"/>
    </source>
</evidence>
<dbReference type="SUPFAM" id="SSF55550">
    <property type="entry name" value="SH2 domain"/>
    <property type="match status" value="1"/>
</dbReference>
<dbReference type="PROSITE" id="PS50001">
    <property type="entry name" value="SH2"/>
    <property type="match status" value="1"/>
</dbReference>
<organism evidence="5 6">
    <name type="scientific">Amphibalanus amphitrite</name>
    <name type="common">Striped barnacle</name>
    <name type="synonym">Balanus amphitrite</name>
    <dbReference type="NCBI Taxonomy" id="1232801"/>
    <lineage>
        <taxon>Eukaryota</taxon>
        <taxon>Metazoa</taxon>
        <taxon>Ecdysozoa</taxon>
        <taxon>Arthropoda</taxon>
        <taxon>Crustacea</taxon>
        <taxon>Multicrustacea</taxon>
        <taxon>Cirripedia</taxon>
        <taxon>Thoracica</taxon>
        <taxon>Thoracicalcarea</taxon>
        <taxon>Balanomorpha</taxon>
        <taxon>Balanoidea</taxon>
        <taxon>Balanidae</taxon>
        <taxon>Amphibalaninae</taxon>
        <taxon>Amphibalanus</taxon>
    </lineage>
</organism>
<dbReference type="GO" id="GO:0046935">
    <property type="term" value="F:1-phosphatidylinositol-3-kinase regulator activity"/>
    <property type="evidence" value="ECO:0007669"/>
    <property type="project" value="TreeGrafter"/>
</dbReference>
<evidence type="ECO:0000313" key="6">
    <source>
        <dbReference type="Proteomes" id="UP000440578"/>
    </source>
</evidence>
<feature type="region of interest" description="Disordered" evidence="3">
    <location>
        <begin position="45"/>
        <end position="85"/>
    </location>
</feature>
<evidence type="ECO:0000256" key="1">
    <source>
        <dbReference type="ARBA" id="ARBA00022999"/>
    </source>
</evidence>
<protein>
    <submittedName>
        <fullName evidence="5">Suppressor of cytokine signaling 4</fullName>
    </submittedName>
</protein>
<comment type="caution">
    <text evidence="5">The sequence shown here is derived from an EMBL/GenBank/DDBJ whole genome shotgun (WGS) entry which is preliminary data.</text>
</comment>
<evidence type="ECO:0000256" key="2">
    <source>
        <dbReference type="PROSITE-ProRule" id="PRU00191"/>
    </source>
</evidence>
<dbReference type="GO" id="GO:0005942">
    <property type="term" value="C:phosphatidylinositol 3-kinase complex"/>
    <property type="evidence" value="ECO:0007669"/>
    <property type="project" value="TreeGrafter"/>
</dbReference>
<evidence type="ECO:0000256" key="3">
    <source>
        <dbReference type="SAM" id="MobiDB-lite"/>
    </source>
</evidence>
<feature type="domain" description="SH2" evidence="4">
    <location>
        <begin position="115"/>
        <end position="202"/>
    </location>
</feature>
<keyword evidence="1 2" id="KW-0727">SH2 domain</keyword>
<name>A0A6A4WM00_AMPAM</name>
<gene>
    <name evidence="5" type="primary">SOCS4</name>
    <name evidence="5" type="ORF">FJT64_020319</name>
</gene>
<evidence type="ECO:0000259" key="4">
    <source>
        <dbReference type="PROSITE" id="PS50001"/>
    </source>
</evidence>
<reference evidence="5 6" key="1">
    <citation type="submission" date="2019-07" db="EMBL/GenBank/DDBJ databases">
        <title>Draft genome assembly of a fouling barnacle, Amphibalanus amphitrite (Darwin, 1854): The first reference genome for Thecostraca.</title>
        <authorList>
            <person name="Kim W."/>
        </authorList>
    </citation>
    <scope>NUCLEOTIDE SEQUENCE [LARGE SCALE GENOMIC DNA]</scope>
    <source>
        <strain evidence="5">SNU_AA5</strain>
        <tissue evidence="5">Soma without cirri and trophi</tissue>
    </source>
</reference>
<keyword evidence="6" id="KW-1185">Reference proteome</keyword>
<dbReference type="SMART" id="SM00252">
    <property type="entry name" value="SH2"/>
    <property type="match status" value="1"/>
</dbReference>
<dbReference type="EMBL" id="VIIS01000485">
    <property type="protein sequence ID" value="KAF0308427.1"/>
    <property type="molecule type" value="Genomic_DNA"/>
</dbReference>
<dbReference type="Pfam" id="PF00017">
    <property type="entry name" value="SH2"/>
    <property type="match status" value="1"/>
</dbReference>
<feature type="compositionally biased region" description="Low complexity" evidence="3">
    <location>
        <begin position="60"/>
        <end position="70"/>
    </location>
</feature>
<dbReference type="OrthoDB" id="5979828at2759"/>
<sequence length="202" mass="22304">MSGPGTGQPAAAGADRAAAAAVAPPAVTRAAEGVYGTLAAAAAAPAPAADSARSQEPPDASAAAATAGSSPDERGPPRRRLPRLPLRTRPRVGLVRVDFVHRLVPDLLHIVNSPFYWGEMDRFEAERLLENKPEGTFLLRDSAQEEYLFSLKLPRVLRMFLKEYHYKQPVRVRRFELPEDGGEPVERTRRHQCDHHWMVTRQ</sequence>
<dbReference type="InterPro" id="IPR036860">
    <property type="entry name" value="SH2_dom_sf"/>
</dbReference>